<organism evidence="1 2">
    <name type="scientific">Tulasnella calospora MUT 4182</name>
    <dbReference type="NCBI Taxonomy" id="1051891"/>
    <lineage>
        <taxon>Eukaryota</taxon>
        <taxon>Fungi</taxon>
        <taxon>Dikarya</taxon>
        <taxon>Basidiomycota</taxon>
        <taxon>Agaricomycotina</taxon>
        <taxon>Agaricomycetes</taxon>
        <taxon>Cantharellales</taxon>
        <taxon>Tulasnellaceae</taxon>
        <taxon>Tulasnella</taxon>
    </lineage>
</organism>
<evidence type="ECO:0000313" key="1">
    <source>
        <dbReference type="EMBL" id="KIO26032.1"/>
    </source>
</evidence>
<sequence length="158" mass="17051">MAKSPRLRAKPKISFRSSGAVALLKSYGTLEIFYPFSVLAAEVAIEEEKTSNRQVSFCVASSCPRMTVFELDKNGPECSLMPSVTSARVLSTHDYAEHVFASALGSYEDLLIFGPMSADQVTTDPRRAKIHSPTHSGDTITTSTALSSSSNFSLISHA</sequence>
<keyword evidence="2" id="KW-1185">Reference proteome</keyword>
<accession>A0A0C3LX81</accession>
<evidence type="ECO:0000313" key="2">
    <source>
        <dbReference type="Proteomes" id="UP000054248"/>
    </source>
</evidence>
<reference evidence="2" key="2">
    <citation type="submission" date="2015-01" db="EMBL/GenBank/DDBJ databases">
        <title>Evolutionary Origins and Diversification of the Mycorrhizal Mutualists.</title>
        <authorList>
            <consortium name="DOE Joint Genome Institute"/>
            <consortium name="Mycorrhizal Genomics Consortium"/>
            <person name="Kohler A."/>
            <person name="Kuo A."/>
            <person name="Nagy L.G."/>
            <person name="Floudas D."/>
            <person name="Copeland A."/>
            <person name="Barry K.W."/>
            <person name="Cichocki N."/>
            <person name="Veneault-Fourrey C."/>
            <person name="LaButti K."/>
            <person name="Lindquist E.A."/>
            <person name="Lipzen A."/>
            <person name="Lundell T."/>
            <person name="Morin E."/>
            <person name="Murat C."/>
            <person name="Riley R."/>
            <person name="Ohm R."/>
            <person name="Sun H."/>
            <person name="Tunlid A."/>
            <person name="Henrissat B."/>
            <person name="Grigoriev I.V."/>
            <person name="Hibbett D.S."/>
            <person name="Martin F."/>
        </authorList>
    </citation>
    <scope>NUCLEOTIDE SEQUENCE [LARGE SCALE GENOMIC DNA]</scope>
    <source>
        <strain evidence="2">MUT 4182</strain>
    </source>
</reference>
<dbReference type="Proteomes" id="UP000054248">
    <property type="component" value="Unassembled WGS sequence"/>
</dbReference>
<protein>
    <submittedName>
        <fullName evidence="1">Uncharacterized protein</fullName>
    </submittedName>
</protein>
<dbReference type="AlphaFoldDB" id="A0A0C3LX81"/>
<proteinExistence type="predicted"/>
<reference evidence="1 2" key="1">
    <citation type="submission" date="2014-04" db="EMBL/GenBank/DDBJ databases">
        <authorList>
            <consortium name="DOE Joint Genome Institute"/>
            <person name="Kuo A."/>
            <person name="Girlanda M."/>
            <person name="Perotto S."/>
            <person name="Kohler A."/>
            <person name="Nagy L.G."/>
            <person name="Floudas D."/>
            <person name="Copeland A."/>
            <person name="Barry K.W."/>
            <person name="Cichocki N."/>
            <person name="Veneault-Fourrey C."/>
            <person name="LaButti K."/>
            <person name="Lindquist E.A."/>
            <person name="Lipzen A."/>
            <person name="Lundell T."/>
            <person name="Morin E."/>
            <person name="Murat C."/>
            <person name="Sun H."/>
            <person name="Tunlid A."/>
            <person name="Henrissat B."/>
            <person name="Grigoriev I.V."/>
            <person name="Hibbett D.S."/>
            <person name="Martin F."/>
            <person name="Nordberg H.P."/>
            <person name="Cantor M.N."/>
            <person name="Hua S.X."/>
        </authorList>
    </citation>
    <scope>NUCLEOTIDE SEQUENCE [LARGE SCALE GENOMIC DNA]</scope>
    <source>
        <strain evidence="1 2">MUT 4182</strain>
    </source>
</reference>
<name>A0A0C3LX81_9AGAM</name>
<dbReference type="HOGENOM" id="CLU_1670678_0_0_1"/>
<dbReference type="EMBL" id="KN823031">
    <property type="protein sequence ID" value="KIO26032.1"/>
    <property type="molecule type" value="Genomic_DNA"/>
</dbReference>
<gene>
    <name evidence="1" type="ORF">M407DRAFT_24691</name>
</gene>